<dbReference type="Proteomes" id="UP000693715">
    <property type="component" value="Chromosome"/>
</dbReference>
<dbReference type="Gene3D" id="3.40.50.1000">
    <property type="entry name" value="HAD superfamily/HAD-like"/>
    <property type="match status" value="1"/>
</dbReference>
<proteinExistence type="predicted"/>
<keyword evidence="4" id="KW-0460">Magnesium</keyword>
<evidence type="ECO:0000256" key="2">
    <source>
        <dbReference type="ARBA" id="ARBA00022723"/>
    </source>
</evidence>
<evidence type="ECO:0000313" key="5">
    <source>
        <dbReference type="EMBL" id="QXF35788.1"/>
    </source>
</evidence>
<dbReference type="PANTHER" id="PTHR47267">
    <property type="match status" value="1"/>
</dbReference>
<evidence type="ECO:0000256" key="4">
    <source>
        <dbReference type="ARBA" id="ARBA00022842"/>
    </source>
</evidence>
<keyword evidence="3" id="KW-0378">Hydrolase</keyword>
<dbReference type="Pfam" id="PF08282">
    <property type="entry name" value="Hydrolase_3"/>
    <property type="match status" value="1"/>
</dbReference>
<dbReference type="InterPro" id="IPR036412">
    <property type="entry name" value="HAD-like_sf"/>
</dbReference>
<evidence type="ECO:0008006" key="7">
    <source>
        <dbReference type="Google" id="ProtNLM"/>
    </source>
</evidence>
<protein>
    <recommendedName>
        <fullName evidence="7">Hydrolase</fullName>
    </recommendedName>
</protein>
<evidence type="ECO:0000256" key="3">
    <source>
        <dbReference type="ARBA" id="ARBA00022801"/>
    </source>
</evidence>
<keyword evidence="2" id="KW-0479">Metal-binding</keyword>
<dbReference type="InterPro" id="IPR023214">
    <property type="entry name" value="HAD_sf"/>
</dbReference>
<gene>
    <name evidence="5" type="ORF">B0X70_23255</name>
</gene>
<reference evidence="5 6" key="1">
    <citation type="submission" date="2017-03" db="EMBL/GenBank/DDBJ databases">
        <title>Genome comparison of Photorhabdus luminescens strain 0813-124 phase variants.</title>
        <authorList>
            <person name="Chien C.-C."/>
            <person name="Chen W.-J."/>
            <person name="Shih M.-C."/>
            <person name="Hsieh F.-C."/>
        </authorList>
    </citation>
    <scope>NUCLEOTIDE SEQUENCE [LARGE SCALE GENOMIC DNA]</scope>
    <source>
        <strain evidence="5 6">0813-124 phase II</strain>
    </source>
</reference>
<dbReference type="SUPFAM" id="SSF56784">
    <property type="entry name" value="HAD-like"/>
    <property type="match status" value="1"/>
</dbReference>
<dbReference type="PANTHER" id="PTHR47267:SF4">
    <property type="entry name" value="PYRIDOXAL PHOSPHATE PHOSPHATASE YIGL"/>
    <property type="match status" value="1"/>
</dbReference>
<organism evidence="5 6">
    <name type="scientific">Photorhabdus akhurstii</name>
    <dbReference type="NCBI Taxonomy" id="171438"/>
    <lineage>
        <taxon>Bacteria</taxon>
        <taxon>Pseudomonadati</taxon>
        <taxon>Pseudomonadota</taxon>
        <taxon>Gammaproteobacteria</taxon>
        <taxon>Enterobacterales</taxon>
        <taxon>Morganellaceae</taxon>
        <taxon>Photorhabdus</taxon>
    </lineage>
</organism>
<evidence type="ECO:0000313" key="6">
    <source>
        <dbReference type="Proteomes" id="UP000693715"/>
    </source>
</evidence>
<keyword evidence="6" id="KW-1185">Reference proteome</keyword>
<comment type="cofactor">
    <cofactor evidence="1">
        <name>Mg(2+)</name>
        <dbReference type="ChEBI" id="CHEBI:18420"/>
    </cofactor>
</comment>
<accession>A0ABX8LZY6</accession>
<sequence>MIHKGIHFIFATGRHHVDVAQIRGVLGIDAYMITSNGARVRNAVGELVFSHNVDPEIVHDLCLMEFDNADILTNYYCHDHWYMNRERITADVRNKTTPDKLIVLIQAVDFETQNIGFFHPQ</sequence>
<dbReference type="EMBL" id="CP020335">
    <property type="protein sequence ID" value="QXF35788.1"/>
    <property type="molecule type" value="Genomic_DNA"/>
</dbReference>
<name>A0ABX8LZY6_9GAMM</name>
<evidence type="ECO:0000256" key="1">
    <source>
        <dbReference type="ARBA" id="ARBA00001946"/>
    </source>
</evidence>